<dbReference type="Proteomes" id="UP000245754">
    <property type="component" value="Unassembled WGS sequence"/>
</dbReference>
<proteinExistence type="predicted"/>
<keyword evidence="2" id="KW-1185">Reference proteome</keyword>
<dbReference type="InterPro" id="IPR006311">
    <property type="entry name" value="TAT_signal"/>
</dbReference>
<name>A0A316F161_9BURK</name>
<organism evidence="1 2">
    <name type="scientific">Cupriavidus plantarum</name>
    <dbReference type="NCBI Taxonomy" id="942865"/>
    <lineage>
        <taxon>Bacteria</taxon>
        <taxon>Pseudomonadati</taxon>
        <taxon>Pseudomonadota</taxon>
        <taxon>Betaproteobacteria</taxon>
        <taxon>Burkholderiales</taxon>
        <taxon>Burkholderiaceae</taxon>
        <taxon>Cupriavidus</taxon>
    </lineage>
</organism>
<evidence type="ECO:0000313" key="1">
    <source>
        <dbReference type="EMBL" id="PWK37223.1"/>
    </source>
</evidence>
<comment type="caution">
    <text evidence="1">The sequence shown here is derived from an EMBL/GenBank/DDBJ whole genome shotgun (WGS) entry which is preliminary data.</text>
</comment>
<reference evidence="1 2" key="1">
    <citation type="submission" date="2018-05" db="EMBL/GenBank/DDBJ databases">
        <title>Genomic Encyclopedia of Type Strains, Phase IV (KMG-V): Genome sequencing to study the core and pangenomes of soil and plant-associated prokaryotes.</title>
        <authorList>
            <person name="Whitman W."/>
        </authorList>
    </citation>
    <scope>NUCLEOTIDE SEQUENCE [LARGE SCALE GENOMIC DNA]</scope>
    <source>
        <strain evidence="1 2">SLV-132</strain>
    </source>
</reference>
<dbReference type="PROSITE" id="PS51318">
    <property type="entry name" value="TAT"/>
    <property type="match status" value="1"/>
</dbReference>
<dbReference type="EMBL" id="QGGT01000001">
    <property type="protein sequence ID" value="PWK37223.1"/>
    <property type="molecule type" value="Genomic_DNA"/>
</dbReference>
<dbReference type="Gene3D" id="3.50.50.60">
    <property type="entry name" value="FAD/NAD(P)-binding domain"/>
    <property type="match status" value="1"/>
</dbReference>
<gene>
    <name evidence="1" type="ORF">C7419_1011105</name>
</gene>
<sequence length="657" mass="68422">MTITRRDFLNGTALTIAAGLGPAALLRAADADAATAAYPPALTGLRGNHAGTFTLAHSLAREGAAYPTVLAQEAYDLVVVGGGLSGLAAAWFYRRKFGPKARILILDNHDDFGGHAKRNEFTVRGRKLVTYGGSADMPASAAGNAAVRTLLGGLGLDATRAPALAQTPFAALGMGRAVFFDADHFGQDRFVPGDPFAALIDARVGTPPGGGTARPALDTIGAHLDAAPLGAADRAALLRLAGADGGIAGTATRTADAAGAASPGLASGAVDYLAGMAPADRAAYLARTRYATFLRERAGVGLGGLRFLRSRSNDAYALDADGISVAEAISIGLPAGAGMPAPALDQRLGKSPASRLWFPDGNASLARLLVRDLVPGVASSAGKPEDIGRAAFDASFDYGRLDREGNAVRIRLEATAIAVEPDTRITRVTYGWRGNLHRVEAQHVVLAGYNMMIPFIFPSLPAPQKEALRAEVKAPMIYTKVALDHWRAFAALKAWRIHAPAMAYTDLWLERPVAGSLSAAATPDDPAVLHMLYVPTVPDSGMSVRERFRAGRALLLGTPYDDLERGIRAQLDRMLGPAGFASRDVVRGITVNRWAHGYSYMSGTLSPDDAALQTALAQAGKGLGNVRIANSDSAGSPSLTAAVEQAWRAVDGLAAIG</sequence>
<dbReference type="RefSeq" id="WP_109580971.1">
    <property type="nucleotide sequence ID" value="NZ_QGGT01000001.1"/>
</dbReference>
<dbReference type="SUPFAM" id="SSF51905">
    <property type="entry name" value="FAD/NAD(P)-binding domain"/>
    <property type="match status" value="1"/>
</dbReference>
<dbReference type="InterPro" id="IPR036188">
    <property type="entry name" value="FAD/NAD-bd_sf"/>
</dbReference>
<dbReference type="Pfam" id="PF13450">
    <property type="entry name" value="NAD_binding_8"/>
    <property type="match status" value="1"/>
</dbReference>
<evidence type="ECO:0000313" key="2">
    <source>
        <dbReference type="Proteomes" id="UP000245754"/>
    </source>
</evidence>
<accession>A0A316F161</accession>
<dbReference type="AlphaFoldDB" id="A0A316F161"/>
<protein>
    <submittedName>
        <fullName evidence="1">Putative NAD(P)-binding protein</fullName>
    </submittedName>
</protein>